<dbReference type="EMBL" id="JAPDHZ010000003">
    <property type="protein sequence ID" value="MDG0792698.1"/>
    <property type="molecule type" value="Genomic_DNA"/>
</dbReference>
<dbReference type="Proteomes" id="UP001153387">
    <property type="component" value="Unassembled WGS sequence"/>
</dbReference>
<sequence length="222" mass="24711">MRRQILALVGNVDEPRLVVNARANLVDLVLRQAERFGDLLVAMLHAVAQADDPDAAGAPDGPRIHRHRVGIVEQQRVRRELPHVLGDVEQHRDRAKREEYAAGAERVADALLDAVLERDLDVVAVRLETADASEADDVVGVLDRFALAGRRHDLNVRQAVRLEHALAQLGHHLERLRIDVHQPEFGIAEFGHRHQVHDQPAGKVNASGPDHCDFQHFISTSV</sequence>
<dbReference type="AlphaFoldDB" id="A0A9X4KII4"/>
<accession>A0A9X4KII4</accession>
<organism evidence="1 2">
    <name type="scientific">Cohnella ginsengisoli</name>
    <dbReference type="NCBI Taxonomy" id="425004"/>
    <lineage>
        <taxon>Bacteria</taxon>
        <taxon>Bacillati</taxon>
        <taxon>Bacillota</taxon>
        <taxon>Bacilli</taxon>
        <taxon>Bacillales</taxon>
        <taxon>Paenibacillaceae</taxon>
        <taxon>Cohnella</taxon>
    </lineage>
</organism>
<gene>
    <name evidence="1" type="ORF">OMP38_18810</name>
</gene>
<proteinExistence type="predicted"/>
<evidence type="ECO:0000313" key="2">
    <source>
        <dbReference type="Proteomes" id="UP001153387"/>
    </source>
</evidence>
<evidence type="ECO:0000313" key="1">
    <source>
        <dbReference type="EMBL" id="MDG0792698.1"/>
    </source>
</evidence>
<reference evidence="1 2" key="1">
    <citation type="submission" date="2022-10" db="EMBL/GenBank/DDBJ databases">
        <title>Comparative genomic analysis of Cohnella hashimotonis sp. nov., isolated from the International Space Station.</title>
        <authorList>
            <person name="Simpson A."/>
            <person name="Venkateswaran K."/>
        </authorList>
    </citation>
    <scope>NUCLEOTIDE SEQUENCE [LARGE SCALE GENOMIC DNA]</scope>
    <source>
        <strain evidence="1 2">DSM 18997</strain>
    </source>
</reference>
<keyword evidence="2" id="KW-1185">Reference proteome</keyword>
<protein>
    <submittedName>
        <fullName evidence="1">Uncharacterized protein</fullName>
    </submittedName>
</protein>
<comment type="caution">
    <text evidence="1">The sequence shown here is derived from an EMBL/GenBank/DDBJ whole genome shotgun (WGS) entry which is preliminary data.</text>
</comment>
<name>A0A9X4KII4_9BACL</name>